<dbReference type="AlphaFoldDB" id="A0A193CHS3"/>
<name>A0A193CHS3_HAEMJ</name>
<evidence type="ECO:0000256" key="2">
    <source>
        <dbReference type="SAM" id="Phobius"/>
    </source>
</evidence>
<evidence type="ECO:0000256" key="1">
    <source>
        <dbReference type="SAM" id="MobiDB-lite"/>
    </source>
</evidence>
<accession>A0A193CHS3</accession>
<keyword evidence="2" id="KW-1133">Transmembrane helix</keyword>
<feature type="region of interest" description="Disordered" evidence="1">
    <location>
        <begin position="39"/>
        <end position="73"/>
    </location>
</feature>
<evidence type="ECO:0000313" key="3">
    <source>
        <dbReference type="EMBL" id="ANN23999.1"/>
    </source>
</evidence>
<gene>
    <name evidence="3" type="primary">CTRP</name>
</gene>
<keyword evidence="2" id="KW-0472">Membrane</keyword>
<feature type="transmembrane region" description="Helical" evidence="2">
    <location>
        <begin position="78"/>
        <end position="99"/>
    </location>
</feature>
<feature type="non-terminal residue" evidence="3">
    <location>
        <position position="1"/>
    </location>
</feature>
<organism evidence="3">
    <name type="scientific">Haemoproteus majoris</name>
    <dbReference type="NCBI Taxonomy" id="131374"/>
    <lineage>
        <taxon>Eukaryota</taxon>
        <taxon>Sar</taxon>
        <taxon>Alveolata</taxon>
        <taxon>Apicomplexa</taxon>
        <taxon>Aconoidasida</taxon>
        <taxon>Haemosporida</taxon>
        <taxon>Haemoproteidae</taxon>
        <taxon>Haemoproteus</taxon>
    </lineage>
</organism>
<sequence>EPLELIPARSDEHGNEGLSCALQGIVTYEEMECEIPVECTPGYDDDKKGKDKDSTGRAGAGGDQQGGKRRGFNTNEKLSLGAGIIAFVALGAAGVAYGYNTYSG</sequence>
<proteinExistence type="predicted"/>
<dbReference type="EMBL" id="KX159730">
    <property type="protein sequence ID" value="ANN23999.1"/>
    <property type="molecule type" value="Genomic_DNA"/>
</dbReference>
<feature type="compositionally biased region" description="Basic and acidic residues" evidence="1">
    <location>
        <begin position="44"/>
        <end position="55"/>
    </location>
</feature>
<feature type="non-terminal residue" evidence="3">
    <location>
        <position position="104"/>
    </location>
</feature>
<protein>
    <submittedName>
        <fullName evidence="3">Circumsporozoite-and TRAP-related protein</fullName>
    </submittedName>
</protein>
<reference evidence="3" key="1">
    <citation type="journal article" date="2016" name="J. Evol. Biol.">
        <title>Multiple cryptic species of sympatric generalists within the avian blood parasite Haemoproteus majoris.</title>
        <authorList>
            <person name="Nilsson E."/>
            <person name="Taubert H."/>
            <person name="Hellgren O."/>
            <person name="Huang X."/>
            <person name="Palinauskas V."/>
            <person name="Markovets M.Y."/>
            <person name="Valkiunas G."/>
            <person name="Bensch S."/>
        </authorList>
    </citation>
    <scope>NUCLEOTIDE SEQUENCE</scope>
    <source>
        <strain evidence="3">PHSIB1_a1</strain>
    </source>
</reference>
<keyword evidence="2" id="KW-0812">Transmembrane</keyword>